<sequence length="142" mass="15447">MPGHVSIRVSDLEASVQFYLAALGPLSYKETRFPSVVGLGSTSSDDPIPDFWLRQHTPGPQNGHAAKPTPVHVSFYVSERRLVDEFHAAGIHAGGSDNGQPGERPWFEGYYGKGSGSWSAYILDLDGNNIEAVCFSKQTEHS</sequence>
<dbReference type="EMBL" id="JAGMUV010000021">
    <property type="protein sequence ID" value="KAH7124617.1"/>
    <property type="molecule type" value="Genomic_DNA"/>
</dbReference>
<keyword evidence="3" id="KW-1185">Reference proteome</keyword>
<dbReference type="OrthoDB" id="10249419at2759"/>
<dbReference type="InterPro" id="IPR037523">
    <property type="entry name" value="VOC_core"/>
</dbReference>
<protein>
    <submittedName>
        <fullName evidence="2">Glyoxalase</fullName>
    </submittedName>
</protein>
<evidence type="ECO:0000259" key="1">
    <source>
        <dbReference type="PROSITE" id="PS51819"/>
    </source>
</evidence>
<dbReference type="AlphaFoldDB" id="A0A9P9DTA2"/>
<dbReference type="CDD" id="cd07262">
    <property type="entry name" value="VOC_like"/>
    <property type="match status" value="1"/>
</dbReference>
<proteinExistence type="predicted"/>
<dbReference type="Gene3D" id="3.10.180.10">
    <property type="entry name" value="2,3-Dihydroxybiphenyl 1,2-Dioxygenase, domain 1"/>
    <property type="match status" value="1"/>
</dbReference>
<dbReference type="InterPro" id="IPR004360">
    <property type="entry name" value="Glyas_Fos-R_dOase_dom"/>
</dbReference>
<dbReference type="Pfam" id="PF00903">
    <property type="entry name" value="Glyoxalase"/>
    <property type="match status" value="1"/>
</dbReference>
<dbReference type="PANTHER" id="PTHR35006">
    <property type="entry name" value="GLYOXALASE FAMILY PROTEIN (AFU_ORTHOLOGUE AFUA_5G14830)"/>
    <property type="match status" value="1"/>
</dbReference>
<accession>A0A9P9DTA2</accession>
<feature type="domain" description="VOC" evidence="1">
    <location>
        <begin position="1"/>
        <end position="135"/>
    </location>
</feature>
<dbReference type="PROSITE" id="PS51819">
    <property type="entry name" value="VOC"/>
    <property type="match status" value="1"/>
</dbReference>
<organism evidence="2 3">
    <name type="scientific">Dactylonectria macrodidyma</name>
    <dbReference type="NCBI Taxonomy" id="307937"/>
    <lineage>
        <taxon>Eukaryota</taxon>
        <taxon>Fungi</taxon>
        <taxon>Dikarya</taxon>
        <taxon>Ascomycota</taxon>
        <taxon>Pezizomycotina</taxon>
        <taxon>Sordariomycetes</taxon>
        <taxon>Hypocreomycetidae</taxon>
        <taxon>Hypocreales</taxon>
        <taxon>Nectriaceae</taxon>
        <taxon>Dactylonectria</taxon>
    </lineage>
</organism>
<name>A0A9P9DTA2_9HYPO</name>
<evidence type="ECO:0000313" key="2">
    <source>
        <dbReference type="EMBL" id="KAH7124617.1"/>
    </source>
</evidence>
<evidence type="ECO:0000313" key="3">
    <source>
        <dbReference type="Proteomes" id="UP000738349"/>
    </source>
</evidence>
<dbReference type="PANTHER" id="PTHR35006:SF2">
    <property type="entry name" value="GLYOXALASE FAMILY PROTEIN (AFU_ORTHOLOGUE AFUA_5G14830)"/>
    <property type="match status" value="1"/>
</dbReference>
<gene>
    <name evidence="2" type="ORF">EDB81DRAFT_664470</name>
</gene>
<reference evidence="2" key="1">
    <citation type="journal article" date="2021" name="Nat. Commun.">
        <title>Genetic determinants of endophytism in the Arabidopsis root mycobiome.</title>
        <authorList>
            <person name="Mesny F."/>
            <person name="Miyauchi S."/>
            <person name="Thiergart T."/>
            <person name="Pickel B."/>
            <person name="Atanasova L."/>
            <person name="Karlsson M."/>
            <person name="Huettel B."/>
            <person name="Barry K.W."/>
            <person name="Haridas S."/>
            <person name="Chen C."/>
            <person name="Bauer D."/>
            <person name="Andreopoulos W."/>
            <person name="Pangilinan J."/>
            <person name="LaButti K."/>
            <person name="Riley R."/>
            <person name="Lipzen A."/>
            <person name="Clum A."/>
            <person name="Drula E."/>
            <person name="Henrissat B."/>
            <person name="Kohler A."/>
            <person name="Grigoriev I.V."/>
            <person name="Martin F.M."/>
            <person name="Hacquard S."/>
        </authorList>
    </citation>
    <scope>NUCLEOTIDE SEQUENCE</scope>
    <source>
        <strain evidence="2">MPI-CAGE-AT-0147</strain>
    </source>
</reference>
<comment type="caution">
    <text evidence="2">The sequence shown here is derived from an EMBL/GenBank/DDBJ whole genome shotgun (WGS) entry which is preliminary data.</text>
</comment>
<dbReference type="Proteomes" id="UP000738349">
    <property type="component" value="Unassembled WGS sequence"/>
</dbReference>
<dbReference type="InterPro" id="IPR029068">
    <property type="entry name" value="Glyas_Bleomycin-R_OHBP_Dase"/>
</dbReference>
<dbReference type="SUPFAM" id="SSF54593">
    <property type="entry name" value="Glyoxalase/Bleomycin resistance protein/Dihydroxybiphenyl dioxygenase"/>
    <property type="match status" value="1"/>
</dbReference>